<feature type="domain" description="SGNH hydrolase-type esterase" evidence="2">
    <location>
        <begin position="66"/>
        <end position="236"/>
    </location>
</feature>
<accession>A0A2H0N8N6</accession>
<protein>
    <recommendedName>
        <fullName evidence="2">SGNH hydrolase-type esterase domain-containing protein</fullName>
    </recommendedName>
</protein>
<keyword evidence="1" id="KW-0472">Membrane</keyword>
<organism evidence="3 4">
    <name type="scientific">Candidatus Liptonbacteria bacterium CG11_big_fil_rev_8_21_14_0_20_35_14</name>
    <dbReference type="NCBI Taxonomy" id="1974634"/>
    <lineage>
        <taxon>Bacteria</taxon>
        <taxon>Candidatus Liptoniibacteriota</taxon>
    </lineage>
</organism>
<keyword evidence="1" id="KW-1133">Transmembrane helix</keyword>
<evidence type="ECO:0000259" key="2">
    <source>
        <dbReference type="Pfam" id="PF13472"/>
    </source>
</evidence>
<dbReference type="InterPro" id="IPR013830">
    <property type="entry name" value="SGNH_hydro"/>
</dbReference>
<evidence type="ECO:0000313" key="3">
    <source>
        <dbReference type="EMBL" id="PIR05239.1"/>
    </source>
</evidence>
<gene>
    <name evidence="3" type="ORF">COV57_00135</name>
</gene>
<reference evidence="3 4" key="1">
    <citation type="submission" date="2017-09" db="EMBL/GenBank/DDBJ databases">
        <title>Depth-based differentiation of microbial function through sediment-hosted aquifers and enrichment of novel symbionts in the deep terrestrial subsurface.</title>
        <authorList>
            <person name="Probst A.J."/>
            <person name="Ladd B."/>
            <person name="Jarett J.K."/>
            <person name="Geller-Mcgrath D.E."/>
            <person name="Sieber C.M."/>
            <person name="Emerson J.B."/>
            <person name="Anantharaman K."/>
            <person name="Thomas B.C."/>
            <person name="Malmstrom R."/>
            <person name="Stieglmeier M."/>
            <person name="Klingl A."/>
            <person name="Woyke T."/>
            <person name="Ryan C.M."/>
            <person name="Banfield J.F."/>
        </authorList>
    </citation>
    <scope>NUCLEOTIDE SEQUENCE [LARGE SCALE GENOMIC DNA]</scope>
    <source>
        <strain evidence="3">CG11_big_fil_rev_8_21_14_0_20_35_14</strain>
    </source>
</reference>
<dbReference type="Gene3D" id="3.40.50.1110">
    <property type="entry name" value="SGNH hydrolase"/>
    <property type="match status" value="1"/>
</dbReference>
<feature type="transmembrane region" description="Helical" evidence="1">
    <location>
        <begin position="15"/>
        <end position="36"/>
    </location>
</feature>
<evidence type="ECO:0000256" key="1">
    <source>
        <dbReference type="SAM" id="Phobius"/>
    </source>
</evidence>
<dbReference type="Proteomes" id="UP000229893">
    <property type="component" value="Unassembled WGS sequence"/>
</dbReference>
<name>A0A2H0N8N6_9BACT</name>
<dbReference type="AlphaFoldDB" id="A0A2H0N8N6"/>
<dbReference type="Pfam" id="PF13472">
    <property type="entry name" value="Lipase_GDSL_2"/>
    <property type="match status" value="1"/>
</dbReference>
<keyword evidence="1" id="KW-0812">Transmembrane</keyword>
<evidence type="ECO:0000313" key="4">
    <source>
        <dbReference type="Proteomes" id="UP000229893"/>
    </source>
</evidence>
<dbReference type="PANTHER" id="PTHR30383">
    <property type="entry name" value="THIOESTERASE 1/PROTEASE 1/LYSOPHOSPHOLIPASE L1"/>
    <property type="match status" value="1"/>
</dbReference>
<dbReference type="SUPFAM" id="SSF52266">
    <property type="entry name" value="SGNH hydrolase"/>
    <property type="match status" value="1"/>
</dbReference>
<proteinExistence type="predicted"/>
<sequence length="249" mass="28429">MKKFYNNLSHQGKRFFIGFAFIFLSIIFIQALELAWHGVQTFKIRYEAIVLSYDNINSNFNVLIAGDSIGVGVGASKPENSISGIFIKNGASVLNVSYSGDKTYEVLNQVKNIDSRKHFDLALLFVGGNDVLWFRNINEAQNKLRDLIFETKKRSDKVVVIPPGNVGLAPMFREPIGIFYTGRARNLSDRFRQVSKEEGVIYIDTFSNNLAELFQDEPLKYFASDLLHPSSEGYRVWYDKIIREAGIWY</sequence>
<comment type="caution">
    <text evidence="3">The sequence shown here is derived from an EMBL/GenBank/DDBJ whole genome shotgun (WGS) entry which is preliminary data.</text>
</comment>
<dbReference type="InterPro" id="IPR051532">
    <property type="entry name" value="Ester_Hydrolysis_Enzymes"/>
</dbReference>
<dbReference type="EMBL" id="PCWO01000002">
    <property type="protein sequence ID" value="PIR05239.1"/>
    <property type="molecule type" value="Genomic_DNA"/>
</dbReference>
<dbReference type="InterPro" id="IPR036514">
    <property type="entry name" value="SGNH_hydro_sf"/>
</dbReference>